<dbReference type="Pfam" id="PF00512">
    <property type="entry name" value="HisKA"/>
    <property type="match status" value="1"/>
</dbReference>
<dbReference type="SMART" id="SM00387">
    <property type="entry name" value="HATPase_c"/>
    <property type="match status" value="1"/>
</dbReference>
<feature type="region of interest" description="Disordered" evidence="10">
    <location>
        <begin position="1"/>
        <end position="34"/>
    </location>
</feature>
<dbReference type="SUPFAM" id="SSF47384">
    <property type="entry name" value="Homodimeric domain of signal transducing histidine kinase"/>
    <property type="match status" value="1"/>
</dbReference>
<dbReference type="InterPro" id="IPR050351">
    <property type="entry name" value="BphY/WalK/GraS-like"/>
</dbReference>
<dbReference type="EMBL" id="AAKL01000070">
    <property type="protein sequence ID" value="EAP71008.1"/>
    <property type="molecule type" value="Genomic_DNA"/>
</dbReference>
<keyword evidence="7" id="KW-0418">Kinase</keyword>
<keyword evidence="11" id="KW-0472">Membrane</keyword>
<dbReference type="SMART" id="SM00304">
    <property type="entry name" value="HAMP"/>
    <property type="match status" value="1"/>
</dbReference>
<dbReference type="InterPro" id="IPR024478">
    <property type="entry name" value="HlyB_4HB_MCP"/>
</dbReference>
<dbReference type="GO" id="GO:0000155">
    <property type="term" value="F:phosphorelay sensor kinase activity"/>
    <property type="evidence" value="ECO:0007669"/>
    <property type="project" value="InterPro"/>
</dbReference>
<dbReference type="PROSITE" id="PS50109">
    <property type="entry name" value="HIS_KIN"/>
    <property type="match status" value="1"/>
</dbReference>
<keyword evidence="8" id="KW-0067">ATP-binding</keyword>
<dbReference type="GO" id="GO:0030295">
    <property type="term" value="F:protein kinase activator activity"/>
    <property type="evidence" value="ECO:0007669"/>
    <property type="project" value="TreeGrafter"/>
</dbReference>
<keyword evidence="5" id="KW-0808">Transferase</keyword>
<accession>A0AB33V7Y0</accession>
<dbReference type="InterPro" id="IPR005467">
    <property type="entry name" value="His_kinase_dom"/>
</dbReference>
<dbReference type="PANTHER" id="PTHR42878">
    <property type="entry name" value="TWO-COMPONENT HISTIDINE KINASE"/>
    <property type="match status" value="1"/>
</dbReference>
<dbReference type="InterPro" id="IPR003661">
    <property type="entry name" value="HisK_dim/P_dom"/>
</dbReference>
<reference evidence="14 15" key="1">
    <citation type="journal article" date="2006" name="Mol. Plant Microbe Interact.">
        <title>Identification of open reading frames unique to a select agent: Ralstonia solanacearum race 3 biovar 2.</title>
        <authorList>
            <person name="Gabriel D.W."/>
            <person name="Allen C."/>
            <person name="Schell M."/>
            <person name="Denny T.P."/>
            <person name="Greenberg J.T."/>
            <person name="Duan Y.P."/>
            <person name="Flores-Cruz Z."/>
            <person name="Huang Q."/>
            <person name="Clifford J.M."/>
            <person name="Presting G."/>
            <person name="Gonzalez E.T."/>
            <person name="Reddy J."/>
            <person name="Elphinstone J."/>
            <person name="Swanson J."/>
            <person name="Yao J."/>
            <person name="Mulholland V."/>
            <person name="Liu L."/>
            <person name="Farmerie W."/>
            <person name="Patnaikuni M."/>
            <person name="Balogh B."/>
            <person name="Norman D."/>
            <person name="Alvarez A."/>
            <person name="Castillo J.A."/>
            <person name="Jones J."/>
            <person name="Saddler G."/>
            <person name="Walunas T."/>
            <person name="Zhukov A."/>
            <person name="Mikhailova N."/>
        </authorList>
    </citation>
    <scope>NUCLEOTIDE SEQUENCE [LARGE SCALE GENOMIC DNA]</scope>
    <source>
        <strain evidence="14 15">UW551</strain>
    </source>
</reference>
<dbReference type="CDD" id="cd06225">
    <property type="entry name" value="HAMP"/>
    <property type="match status" value="1"/>
</dbReference>
<gene>
    <name evidence="14" type="ORF">RRSL_00747</name>
</gene>
<feature type="transmembrane region" description="Helical" evidence="11">
    <location>
        <begin position="236"/>
        <end position="260"/>
    </location>
</feature>
<evidence type="ECO:0000256" key="2">
    <source>
        <dbReference type="ARBA" id="ARBA00004370"/>
    </source>
</evidence>
<feature type="domain" description="HAMP" evidence="13">
    <location>
        <begin position="257"/>
        <end position="312"/>
    </location>
</feature>
<keyword evidence="9" id="KW-0902">Two-component regulatory system</keyword>
<evidence type="ECO:0000256" key="9">
    <source>
        <dbReference type="ARBA" id="ARBA00023012"/>
    </source>
</evidence>
<comment type="caution">
    <text evidence="14">The sequence shown here is derived from an EMBL/GenBank/DDBJ whole genome shotgun (WGS) entry which is preliminary data.</text>
</comment>
<evidence type="ECO:0000256" key="6">
    <source>
        <dbReference type="ARBA" id="ARBA00022741"/>
    </source>
</evidence>
<dbReference type="EC" id="2.7.13.3" evidence="3"/>
<evidence type="ECO:0000256" key="5">
    <source>
        <dbReference type="ARBA" id="ARBA00022679"/>
    </source>
</evidence>
<evidence type="ECO:0000259" key="12">
    <source>
        <dbReference type="PROSITE" id="PS50109"/>
    </source>
</evidence>
<comment type="catalytic activity">
    <reaction evidence="1">
        <text>ATP + protein L-histidine = ADP + protein N-phospho-L-histidine.</text>
        <dbReference type="EC" id="2.7.13.3"/>
    </reaction>
</comment>
<evidence type="ECO:0000256" key="1">
    <source>
        <dbReference type="ARBA" id="ARBA00000085"/>
    </source>
</evidence>
<dbReference type="PROSITE" id="PS50885">
    <property type="entry name" value="HAMP"/>
    <property type="match status" value="1"/>
</dbReference>
<dbReference type="CDD" id="cd00082">
    <property type="entry name" value="HisKA"/>
    <property type="match status" value="1"/>
</dbReference>
<dbReference type="SUPFAM" id="SSF55874">
    <property type="entry name" value="ATPase domain of HSP90 chaperone/DNA topoisomerase II/histidine kinase"/>
    <property type="match status" value="1"/>
</dbReference>
<evidence type="ECO:0000256" key="4">
    <source>
        <dbReference type="ARBA" id="ARBA00022553"/>
    </source>
</evidence>
<dbReference type="InterPro" id="IPR003660">
    <property type="entry name" value="HAMP_dom"/>
</dbReference>
<dbReference type="AlphaFoldDB" id="A0AB33V7Y0"/>
<evidence type="ECO:0000256" key="7">
    <source>
        <dbReference type="ARBA" id="ARBA00022777"/>
    </source>
</evidence>
<evidence type="ECO:0000256" key="11">
    <source>
        <dbReference type="SAM" id="Phobius"/>
    </source>
</evidence>
<comment type="subcellular location">
    <subcellularLocation>
        <location evidence="2">Membrane</location>
    </subcellularLocation>
</comment>
<evidence type="ECO:0000313" key="14">
    <source>
        <dbReference type="EMBL" id="EAP71008.1"/>
    </source>
</evidence>
<dbReference type="PANTHER" id="PTHR42878:SF7">
    <property type="entry name" value="SENSOR HISTIDINE KINASE GLRK"/>
    <property type="match status" value="1"/>
</dbReference>
<evidence type="ECO:0000256" key="8">
    <source>
        <dbReference type="ARBA" id="ARBA00022840"/>
    </source>
</evidence>
<dbReference type="GO" id="GO:0000156">
    <property type="term" value="F:phosphorelay response regulator activity"/>
    <property type="evidence" value="ECO:0007669"/>
    <property type="project" value="TreeGrafter"/>
</dbReference>
<dbReference type="Pfam" id="PF12729">
    <property type="entry name" value="4HB_MCP_1"/>
    <property type="match status" value="1"/>
</dbReference>
<dbReference type="SUPFAM" id="SSF158472">
    <property type="entry name" value="HAMP domain-like"/>
    <property type="match status" value="1"/>
</dbReference>
<dbReference type="GO" id="GO:0007234">
    <property type="term" value="P:osmosensory signaling via phosphorelay pathway"/>
    <property type="evidence" value="ECO:0007669"/>
    <property type="project" value="TreeGrafter"/>
</dbReference>
<feature type="compositionally biased region" description="Polar residues" evidence="10">
    <location>
        <begin position="19"/>
        <end position="32"/>
    </location>
</feature>
<evidence type="ECO:0000256" key="3">
    <source>
        <dbReference type="ARBA" id="ARBA00012438"/>
    </source>
</evidence>
<proteinExistence type="predicted"/>
<sequence>MVTHWCPARRPGHPEQRMTRQTHSPASSTETAAKTVPARGMRALGTPSILRPIRVRLSLVFVTFLLLVIGVGVFGIDQLASFHSVSAQISGRWLQSSRLLGDLNNYISDYRAAEGDSLIATTRADARAADQQIATLDDMIATAQARYDRIEHDAAEHELYRQFVMQWTTYRELAKRVRITVKSGEPAGAVQLYHGESRRAYDSANDTLAVLTERNVAGAAAETEREAQAYRDARHWIIGAIVVAAGLVAMAVAYLVLAVSRPIAALVERMHRIANNDHDAHVDIPGLERRDEIGAIAQAVARFRDNTIELGRSKDALVSQAVVLQDMLAKERRMAELQRNFVSMASHEFRTPLGVIDGHAQRLMRMREAPAPEVLEERCGRIRAAVQRMTHLMDHLLDSSQRLDSTTPAAVRCTHFPLAELLHEVCEMHRDSSPGARIEERLDDGAPQTFYGDARLLFQAFSNLVGNAIKYSPPHALVTVQVSGDAESICVSVADQGLGIPERDIDRLFERYVRGGNVAGTVGAGVGLYLVKLVVELHRGTISVNSVQGRGSRFAVRLPRLEV</sequence>
<dbReference type="GO" id="GO:0016020">
    <property type="term" value="C:membrane"/>
    <property type="evidence" value="ECO:0007669"/>
    <property type="project" value="UniProtKB-SubCell"/>
</dbReference>
<evidence type="ECO:0000259" key="13">
    <source>
        <dbReference type="PROSITE" id="PS50885"/>
    </source>
</evidence>
<evidence type="ECO:0000256" key="10">
    <source>
        <dbReference type="SAM" id="MobiDB-lite"/>
    </source>
</evidence>
<evidence type="ECO:0000313" key="15">
    <source>
        <dbReference type="Proteomes" id="UP000005933"/>
    </source>
</evidence>
<keyword evidence="11" id="KW-0812">Transmembrane</keyword>
<dbReference type="SMART" id="SM00388">
    <property type="entry name" value="HisKA"/>
    <property type="match status" value="1"/>
</dbReference>
<dbReference type="InterPro" id="IPR036097">
    <property type="entry name" value="HisK_dim/P_sf"/>
</dbReference>
<dbReference type="Gene3D" id="3.30.565.10">
    <property type="entry name" value="Histidine kinase-like ATPase, C-terminal domain"/>
    <property type="match status" value="1"/>
</dbReference>
<dbReference type="Pfam" id="PF02518">
    <property type="entry name" value="HATPase_c"/>
    <property type="match status" value="1"/>
</dbReference>
<protein>
    <recommendedName>
        <fullName evidence="3">histidine kinase</fullName>
        <ecNumber evidence="3">2.7.13.3</ecNumber>
    </recommendedName>
</protein>
<dbReference type="InterPro" id="IPR036890">
    <property type="entry name" value="HATPase_C_sf"/>
</dbReference>
<dbReference type="InterPro" id="IPR003594">
    <property type="entry name" value="HATPase_dom"/>
</dbReference>
<dbReference type="Proteomes" id="UP000005933">
    <property type="component" value="Unassembled WGS sequence"/>
</dbReference>
<dbReference type="CDD" id="cd00075">
    <property type="entry name" value="HATPase"/>
    <property type="match status" value="1"/>
</dbReference>
<name>A0AB33V7Y0_RALSU</name>
<dbReference type="GO" id="GO:0005524">
    <property type="term" value="F:ATP binding"/>
    <property type="evidence" value="ECO:0007669"/>
    <property type="project" value="UniProtKB-KW"/>
</dbReference>
<dbReference type="Pfam" id="PF00672">
    <property type="entry name" value="HAMP"/>
    <property type="match status" value="1"/>
</dbReference>
<feature type="domain" description="Histidine kinase" evidence="12">
    <location>
        <begin position="344"/>
        <end position="562"/>
    </location>
</feature>
<dbReference type="Gene3D" id="1.10.287.130">
    <property type="match status" value="1"/>
</dbReference>
<dbReference type="InterPro" id="IPR004358">
    <property type="entry name" value="Sig_transdc_His_kin-like_C"/>
</dbReference>
<feature type="transmembrane region" description="Helical" evidence="11">
    <location>
        <begin position="57"/>
        <end position="76"/>
    </location>
</feature>
<dbReference type="Gene3D" id="6.10.340.10">
    <property type="match status" value="1"/>
</dbReference>
<keyword evidence="11" id="KW-1133">Transmembrane helix</keyword>
<keyword evidence="6" id="KW-0547">Nucleotide-binding</keyword>
<dbReference type="PRINTS" id="PR00344">
    <property type="entry name" value="BCTRLSENSOR"/>
</dbReference>
<organism evidence="14 15">
    <name type="scientific">Ralstonia solanacearum (strain UW551)</name>
    <dbReference type="NCBI Taxonomy" id="342110"/>
    <lineage>
        <taxon>Bacteria</taxon>
        <taxon>Pseudomonadati</taxon>
        <taxon>Pseudomonadota</taxon>
        <taxon>Betaproteobacteria</taxon>
        <taxon>Burkholderiales</taxon>
        <taxon>Burkholderiaceae</taxon>
        <taxon>Ralstonia</taxon>
        <taxon>Ralstonia solanacearum species complex</taxon>
    </lineage>
</organism>
<keyword evidence="4" id="KW-0597">Phosphoprotein</keyword>